<keyword evidence="2" id="KW-1185">Reference proteome</keyword>
<sequence length="108" mass="11675">MTHMVVTSLFAYPPSSTSHPAGVFCRWLYGPKSLKMAYCHAAHIATAAADGIPGKYTVACSNHSLVGKYGLRVQMIKVKGYLAGCGRLSCGRRRDISTRAENVDLKAK</sequence>
<name>A0A4Y7QDX7_9AGAM</name>
<dbReference type="Proteomes" id="UP000294933">
    <property type="component" value="Unassembled WGS sequence"/>
</dbReference>
<evidence type="ECO:0000313" key="1">
    <source>
        <dbReference type="EMBL" id="TDL25605.1"/>
    </source>
</evidence>
<protein>
    <submittedName>
        <fullName evidence="1">Uncharacterized protein</fullName>
    </submittedName>
</protein>
<dbReference type="EMBL" id="ML170163">
    <property type="protein sequence ID" value="TDL25605.1"/>
    <property type="molecule type" value="Genomic_DNA"/>
</dbReference>
<accession>A0A4Y7QDX7</accession>
<dbReference type="VEuPathDB" id="FungiDB:BD410DRAFT_601024"/>
<proteinExistence type="predicted"/>
<organism evidence="1 2">
    <name type="scientific">Rickenella mellea</name>
    <dbReference type="NCBI Taxonomy" id="50990"/>
    <lineage>
        <taxon>Eukaryota</taxon>
        <taxon>Fungi</taxon>
        <taxon>Dikarya</taxon>
        <taxon>Basidiomycota</taxon>
        <taxon>Agaricomycotina</taxon>
        <taxon>Agaricomycetes</taxon>
        <taxon>Hymenochaetales</taxon>
        <taxon>Rickenellaceae</taxon>
        <taxon>Rickenella</taxon>
    </lineage>
</organism>
<evidence type="ECO:0000313" key="2">
    <source>
        <dbReference type="Proteomes" id="UP000294933"/>
    </source>
</evidence>
<dbReference type="AlphaFoldDB" id="A0A4Y7QDX7"/>
<reference evidence="1 2" key="1">
    <citation type="submission" date="2018-06" db="EMBL/GenBank/DDBJ databases">
        <title>A transcriptomic atlas of mushroom development highlights an independent origin of complex multicellularity.</title>
        <authorList>
            <consortium name="DOE Joint Genome Institute"/>
            <person name="Krizsan K."/>
            <person name="Almasi E."/>
            <person name="Merenyi Z."/>
            <person name="Sahu N."/>
            <person name="Viragh M."/>
            <person name="Koszo T."/>
            <person name="Mondo S."/>
            <person name="Kiss B."/>
            <person name="Balint B."/>
            <person name="Kues U."/>
            <person name="Barry K."/>
            <person name="Hegedus J.C."/>
            <person name="Henrissat B."/>
            <person name="Johnson J."/>
            <person name="Lipzen A."/>
            <person name="Ohm R."/>
            <person name="Nagy I."/>
            <person name="Pangilinan J."/>
            <person name="Yan J."/>
            <person name="Xiong Y."/>
            <person name="Grigoriev I.V."/>
            <person name="Hibbett D.S."/>
            <person name="Nagy L.G."/>
        </authorList>
    </citation>
    <scope>NUCLEOTIDE SEQUENCE [LARGE SCALE GENOMIC DNA]</scope>
    <source>
        <strain evidence="1 2">SZMC22713</strain>
    </source>
</reference>
<gene>
    <name evidence="1" type="ORF">BD410DRAFT_601024</name>
</gene>